<dbReference type="PANTHER" id="PTHR14209">
    <property type="entry name" value="ISOAMYL ACETATE-HYDROLYZING ESTERASE 1"/>
    <property type="match status" value="1"/>
</dbReference>
<dbReference type="EMBL" id="JARAOO010000009">
    <property type="protein sequence ID" value="KAJ7956231.1"/>
    <property type="molecule type" value="Genomic_DNA"/>
</dbReference>
<dbReference type="InterPro" id="IPR001087">
    <property type="entry name" value="GDSL"/>
</dbReference>
<comment type="caution">
    <text evidence="2">The sequence shown here is derived from an EMBL/GenBank/DDBJ whole genome shotgun (WGS) entry which is preliminary data.</text>
</comment>
<dbReference type="SUPFAM" id="SSF52266">
    <property type="entry name" value="SGNH hydrolase"/>
    <property type="match status" value="1"/>
</dbReference>
<accession>A0AAD7PHW3</accession>
<dbReference type="KEGG" id="qsa:O6P43_022706"/>
<dbReference type="Proteomes" id="UP001163823">
    <property type="component" value="Chromosome 9"/>
</dbReference>
<dbReference type="InterPro" id="IPR036514">
    <property type="entry name" value="SGNH_hydro_sf"/>
</dbReference>
<reference evidence="2" key="1">
    <citation type="journal article" date="2023" name="Science">
        <title>Elucidation of the pathway for biosynthesis of saponin adjuvants from the soapbark tree.</title>
        <authorList>
            <person name="Reed J."/>
            <person name="Orme A."/>
            <person name="El-Demerdash A."/>
            <person name="Owen C."/>
            <person name="Martin L.B.B."/>
            <person name="Misra R.C."/>
            <person name="Kikuchi S."/>
            <person name="Rejzek M."/>
            <person name="Martin A.C."/>
            <person name="Harkess A."/>
            <person name="Leebens-Mack J."/>
            <person name="Louveau T."/>
            <person name="Stephenson M.J."/>
            <person name="Osbourn A."/>
        </authorList>
    </citation>
    <scope>NUCLEOTIDE SEQUENCE</scope>
    <source>
        <strain evidence="2">S10</strain>
    </source>
</reference>
<sequence>MMLGVLVTPPPVCEEGRLTYAESLYGEKMKLPERTNETAGLYANACVELAEEMGTRSINLWYLMQETEGWQKKFLSDGLHLTPEGKAVVYHEVLRVLNELRLSAAEMPYDSLFTWKLMEKILRALQKHCL</sequence>
<dbReference type="InterPro" id="IPR045136">
    <property type="entry name" value="Iah1-like"/>
</dbReference>
<evidence type="ECO:0000256" key="1">
    <source>
        <dbReference type="ARBA" id="ARBA00008668"/>
    </source>
</evidence>
<evidence type="ECO:0000313" key="3">
    <source>
        <dbReference type="Proteomes" id="UP001163823"/>
    </source>
</evidence>
<proteinExistence type="inferred from homology"/>
<gene>
    <name evidence="2" type="ORF">O6P43_022706</name>
</gene>
<dbReference type="Pfam" id="PF00657">
    <property type="entry name" value="Lipase_GDSL"/>
    <property type="match status" value="1"/>
</dbReference>
<keyword evidence="3" id="KW-1185">Reference proteome</keyword>
<comment type="similarity">
    <text evidence="1">Belongs to the 'GDSL' lipolytic enzyme family.</text>
</comment>
<organism evidence="2 3">
    <name type="scientific">Quillaja saponaria</name>
    <name type="common">Soap bark tree</name>
    <dbReference type="NCBI Taxonomy" id="32244"/>
    <lineage>
        <taxon>Eukaryota</taxon>
        <taxon>Viridiplantae</taxon>
        <taxon>Streptophyta</taxon>
        <taxon>Embryophyta</taxon>
        <taxon>Tracheophyta</taxon>
        <taxon>Spermatophyta</taxon>
        <taxon>Magnoliopsida</taxon>
        <taxon>eudicotyledons</taxon>
        <taxon>Gunneridae</taxon>
        <taxon>Pentapetalae</taxon>
        <taxon>rosids</taxon>
        <taxon>fabids</taxon>
        <taxon>Fabales</taxon>
        <taxon>Quillajaceae</taxon>
        <taxon>Quillaja</taxon>
    </lineage>
</organism>
<dbReference type="Gene3D" id="3.40.50.1110">
    <property type="entry name" value="SGNH hydrolase"/>
    <property type="match status" value="1"/>
</dbReference>
<evidence type="ECO:0000313" key="2">
    <source>
        <dbReference type="EMBL" id="KAJ7956231.1"/>
    </source>
</evidence>
<dbReference type="AlphaFoldDB" id="A0AAD7PHW3"/>
<name>A0AAD7PHW3_QUISA</name>
<protein>
    <submittedName>
        <fullName evidence="2">GDSL esterase/lipase</fullName>
    </submittedName>
</protein>
<dbReference type="GO" id="GO:0016788">
    <property type="term" value="F:hydrolase activity, acting on ester bonds"/>
    <property type="evidence" value="ECO:0007669"/>
    <property type="project" value="InterPro"/>
</dbReference>
<dbReference type="PANTHER" id="PTHR14209:SF36">
    <property type="entry name" value="GDSL-LIKE LIPASE_ACYLHYDROLASE FAMILY PROTEIN, EXPRESSED"/>
    <property type="match status" value="1"/>
</dbReference>